<name>A0A3N0DXF8_9ACTN</name>
<dbReference type="Proteomes" id="UP000277094">
    <property type="component" value="Unassembled WGS sequence"/>
</dbReference>
<gene>
    <name evidence="1" type="ORF">EFL95_04890</name>
</gene>
<dbReference type="EMBL" id="RJSG01000002">
    <property type="protein sequence ID" value="RNL80302.1"/>
    <property type="molecule type" value="Genomic_DNA"/>
</dbReference>
<dbReference type="InterPro" id="IPR028037">
    <property type="entry name" value="Antitoxin_Rv0909/MT0933"/>
</dbReference>
<comment type="caution">
    <text evidence="1">The sequence shown here is derived from an EMBL/GenBank/DDBJ whole genome shotgun (WGS) entry which is preliminary data.</text>
</comment>
<protein>
    <submittedName>
        <fullName evidence="1">Antitoxin</fullName>
    </submittedName>
</protein>
<sequence>MGFLDDAKSKLKDAVDKHGDKIADGLEKTGGMIDKKTKGKYSDKITKGVDKAKGALDGLDGKNDDIKD</sequence>
<evidence type="ECO:0000313" key="2">
    <source>
        <dbReference type="Proteomes" id="UP000277094"/>
    </source>
</evidence>
<proteinExistence type="predicted"/>
<evidence type="ECO:0000313" key="1">
    <source>
        <dbReference type="EMBL" id="RNL80302.1"/>
    </source>
</evidence>
<reference evidence="1 2" key="1">
    <citation type="submission" date="2018-11" db="EMBL/GenBank/DDBJ databases">
        <authorList>
            <person name="Li F."/>
        </authorList>
    </citation>
    <scope>NUCLEOTIDE SEQUENCE [LARGE SCALE GENOMIC DNA]</scope>
    <source>
        <strain evidence="1 2">KIS18-7</strain>
    </source>
</reference>
<dbReference type="Pfam" id="PF14013">
    <property type="entry name" value="MT0933_antitox"/>
    <property type="match status" value="1"/>
</dbReference>
<organism evidence="1 2">
    <name type="scientific">Nocardioides marmorisolisilvae</name>
    <dbReference type="NCBI Taxonomy" id="1542737"/>
    <lineage>
        <taxon>Bacteria</taxon>
        <taxon>Bacillati</taxon>
        <taxon>Actinomycetota</taxon>
        <taxon>Actinomycetes</taxon>
        <taxon>Propionibacteriales</taxon>
        <taxon>Nocardioidaceae</taxon>
        <taxon>Nocardioides</taxon>
    </lineage>
</organism>
<accession>A0A3N0DXF8</accession>
<dbReference type="AlphaFoldDB" id="A0A3N0DXF8"/>
<dbReference type="RefSeq" id="WP_123234802.1">
    <property type="nucleotide sequence ID" value="NZ_RJSG01000002.1"/>
</dbReference>
<keyword evidence="2" id="KW-1185">Reference proteome</keyword>
<dbReference type="OrthoDB" id="5125103at2"/>